<feature type="domain" description="HTH merR-type" evidence="3">
    <location>
        <begin position="10"/>
        <end position="78"/>
    </location>
</feature>
<dbReference type="SMART" id="SM00422">
    <property type="entry name" value="HTH_MERR"/>
    <property type="match status" value="1"/>
</dbReference>
<dbReference type="HOGENOM" id="CLU_045945_1_0_5"/>
<dbReference type="InterPro" id="IPR009061">
    <property type="entry name" value="DNA-bd_dom_put_sf"/>
</dbReference>
<dbReference type="Pfam" id="PF13411">
    <property type="entry name" value="MerR_1"/>
    <property type="match status" value="1"/>
</dbReference>
<evidence type="ECO:0000313" key="4">
    <source>
        <dbReference type="EMBL" id="ACK49622.1"/>
    </source>
</evidence>
<keyword evidence="1" id="KW-0238">DNA-binding</keyword>
<dbReference type="SUPFAM" id="SSF46955">
    <property type="entry name" value="Putative DNA-binding domain"/>
    <property type="match status" value="1"/>
</dbReference>
<evidence type="ECO:0000259" key="3">
    <source>
        <dbReference type="PROSITE" id="PS50937"/>
    </source>
</evidence>
<dbReference type="eggNOG" id="COG0789">
    <property type="taxonomic scope" value="Bacteria"/>
</dbReference>
<evidence type="ECO:0000256" key="2">
    <source>
        <dbReference type="SAM" id="MobiDB-lite"/>
    </source>
</evidence>
<organism evidence="4 5">
    <name type="scientific">Methylocella silvestris (strain DSM 15510 / CIP 108128 / LMG 27833 / NCIMB 13906 / BL2)</name>
    <dbReference type="NCBI Taxonomy" id="395965"/>
    <lineage>
        <taxon>Bacteria</taxon>
        <taxon>Pseudomonadati</taxon>
        <taxon>Pseudomonadota</taxon>
        <taxon>Alphaproteobacteria</taxon>
        <taxon>Hyphomicrobiales</taxon>
        <taxon>Beijerinckiaceae</taxon>
        <taxon>Methylocella</taxon>
    </lineage>
</organism>
<dbReference type="GO" id="GO:0003700">
    <property type="term" value="F:DNA-binding transcription factor activity"/>
    <property type="evidence" value="ECO:0007669"/>
    <property type="project" value="InterPro"/>
</dbReference>
<gene>
    <name evidence="4" type="ordered locus">Msil_0650</name>
</gene>
<evidence type="ECO:0000313" key="5">
    <source>
        <dbReference type="Proteomes" id="UP000002257"/>
    </source>
</evidence>
<dbReference type="AlphaFoldDB" id="B8ENA9"/>
<dbReference type="STRING" id="395965.Msil_0650"/>
<dbReference type="OrthoDB" id="9810140at2"/>
<dbReference type="PANTHER" id="PTHR30204:SF15">
    <property type="entry name" value="BLL5018 PROTEIN"/>
    <property type="match status" value="1"/>
</dbReference>
<evidence type="ECO:0000256" key="1">
    <source>
        <dbReference type="ARBA" id="ARBA00023125"/>
    </source>
</evidence>
<name>B8ENA9_METSB</name>
<feature type="region of interest" description="Disordered" evidence="2">
    <location>
        <begin position="86"/>
        <end position="145"/>
    </location>
</feature>
<proteinExistence type="predicted"/>
<dbReference type="EMBL" id="CP001280">
    <property type="protein sequence ID" value="ACK49622.1"/>
    <property type="molecule type" value="Genomic_DNA"/>
</dbReference>
<dbReference type="Gene3D" id="1.10.1660.10">
    <property type="match status" value="1"/>
</dbReference>
<dbReference type="KEGG" id="msl:Msil_0650"/>
<reference evidence="4 5" key="1">
    <citation type="journal article" date="2010" name="J. Bacteriol.">
        <title>Complete genome sequence of the aerobic facultative methanotroph Methylocella silvestris BL2.</title>
        <authorList>
            <person name="Chen Y."/>
            <person name="Crombie A."/>
            <person name="Rahman M.T."/>
            <person name="Dedysh S.N."/>
            <person name="Liesack W."/>
            <person name="Stott M.B."/>
            <person name="Alam M."/>
            <person name="Theisen A.R."/>
            <person name="Murrell J.C."/>
            <person name="Dunfield P.F."/>
        </authorList>
    </citation>
    <scope>NUCLEOTIDE SEQUENCE [LARGE SCALE GENOMIC DNA]</scope>
    <source>
        <strain evidence="5">DSM 15510 / CIP 108128 / LMG 27833 / NCIMB 13906 / BL2</strain>
    </source>
</reference>
<protein>
    <submittedName>
        <fullName evidence="4">Transcriptional regulator, MerR family</fullName>
    </submittedName>
</protein>
<dbReference type="InterPro" id="IPR000551">
    <property type="entry name" value="MerR-type_HTH_dom"/>
</dbReference>
<dbReference type="PROSITE" id="PS50937">
    <property type="entry name" value="HTH_MERR_2"/>
    <property type="match status" value="1"/>
</dbReference>
<sequence length="172" mass="19301">MDKSADAFRTISEVAEELDLPQHVLRFWETRFPQIRPLKRAGGRRFYRPNDIEILRAIRRLLYSEGYTIKGVQRILKEQGARSVIAASETAASGGGPQEQAAANWSGDLFQGTQTSSQDDAEQSSEAERSGANPHLYPPAAAPLRSQTIDRLRAIMRDLEECERMLDAARRT</sequence>
<keyword evidence="5" id="KW-1185">Reference proteome</keyword>
<dbReference type="Proteomes" id="UP000002257">
    <property type="component" value="Chromosome"/>
</dbReference>
<accession>B8ENA9</accession>
<dbReference type="PANTHER" id="PTHR30204">
    <property type="entry name" value="REDOX-CYCLING DRUG-SENSING TRANSCRIPTIONAL ACTIVATOR SOXR"/>
    <property type="match status" value="1"/>
</dbReference>
<dbReference type="InterPro" id="IPR047057">
    <property type="entry name" value="MerR_fam"/>
</dbReference>
<dbReference type="CDD" id="cd04765">
    <property type="entry name" value="HTH_MlrA-like_sg2"/>
    <property type="match status" value="1"/>
</dbReference>
<dbReference type="GO" id="GO:0003677">
    <property type="term" value="F:DNA binding"/>
    <property type="evidence" value="ECO:0007669"/>
    <property type="project" value="UniProtKB-KW"/>
</dbReference>
<dbReference type="RefSeq" id="WP_012589692.1">
    <property type="nucleotide sequence ID" value="NC_011666.1"/>
</dbReference>